<gene>
    <name evidence="5" type="ORF">BJY28_002104</name>
</gene>
<dbReference type="EMBL" id="JACBZX010000001">
    <property type="protein sequence ID" value="NYG37635.1"/>
    <property type="molecule type" value="Genomic_DNA"/>
</dbReference>
<evidence type="ECO:0000313" key="6">
    <source>
        <dbReference type="Proteomes" id="UP000592181"/>
    </source>
</evidence>
<evidence type="ECO:0000256" key="3">
    <source>
        <dbReference type="PROSITE-ProRule" id="PRU00221"/>
    </source>
</evidence>
<keyword evidence="6" id="KW-1185">Reference proteome</keyword>
<proteinExistence type="predicted"/>
<evidence type="ECO:0000313" key="5">
    <source>
        <dbReference type="EMBL" id="NYG37635.1"/>
    </source>
</evidence>
<dbReference type="SUPFAM" id="SSF50960">
    <property type="entry name" value="TolB, C-terminal domain"/>
    <property type="match status" value="1"/>
</dbReference>
<dbReference type="Proteomes" id="UP000592181">
    <property type="component" value="Unassembled WGS sequence"/>
</dbReference>
<dbReference type="Pfam" id="PF00400">
    <property type="entry name" value="WD40"/>
    <property type="match status" value="2"/>
</dbReference>
<protein>
    <submittedName>
        <fullName evidence="5">WD40 repeat protein</fullName>
    </submittedName>
</protein>
<dbReference type="InterPro" id="IPR015943">
    <property type="entry name" value="WD40/YVTN_repeat-like_dom_sf"/>
</dbReference>
<dbReference type="Gene3D" id="2.130.10.10">
    <property type="entry name" value="YVTN repeat-like/Quinoprotein amine dehydrogenase"/>
    <property type="match status" value="1"/>
</dbReference>
<dbReference type="SMART" id="SM00320">
    <property type="entry name" value="WD40"/>
    <property type="match status" value="2"/>
</dbReference>
<comment type="caution">
    <text evidence="5">The sequence shown here is derived from an EMBL/GenBank/DDBJ whole genome shotgun (WGS) entry which is preliminary data.</text>
</comment>
<evidence type="ECO:0000256" key="1">
    <source>
        <dbReference type="ARBA" id="ARBA00022574"/>
    </source>
</evidence>
<keyword evidence="1 3" id="KW-0853">WD repeat</keyword>
<name>A0A852XGF5_9MICO</name>
<keyword evidence="2" id="KW-0677">Repeat</keyword>
<sequence length="259" mass="26415">MSTLTMPGDARARPLTFAPDSSVLVVGTVVDNLVMVWDVTDPAEPDGLEGPDQPFGSWVNAVSFSVDGDVLAAGASDDTVRLYDTADWSEIGTLPHGGIVSGAEFADDDTLVTTADDGAVRVWTEPAEGFVTTPHTVFNVTTSGESGATVAVGPGFARSVSVPGGFLPAQEEPAILREDEITGAGGISSSGEHVALARDDGHIAVYGADLSDPSLEGRTRGDGPGVMTDLAWAPDSETLAAVGTASSSSSTPAMRLGPR</sequence>
<reference evidence="5 6" key="1">
    <citation type="submission" date="2020-07" db="EMBL/GenBank/DDBJ databases">
        <title>Sequencing the genomes of 1000 actinobacteria strains.</title>
        <authorList>
            <person name="Klenk H.-P."/>
        </authorList>
    </citation>
    <scope>NUCLEOTIDE SEQUENCE [LARGE SCALE GENOMIC DNA]</scope>
    <source>
        <strain evidence="5 6">DSM 24723</strain>
    </source>
</reference>
<feature type="repeat" description="WD" evidence="3">
    <location>
        <begin position="93"/>
        <end position="123"/>
    </location>
</feature>
<dbReference type="AlphaFoldDB" id="A0A852XGF5"/>
<dbReference type="PROSITE" id="PS50082">
    <property type="entry name" value="WD_REPEATS_2"/>
    <property type="match status" value="2"/>
</dbReference>
<feature type="region of interest" description="Disordered" evidence="4">
    <location>
        <begin position="240"/>
        <end position="259"/>
    </location>
</feature>
<dbReference type="PANTHER" id="PTHR22847:SF637">
    <property type="entry name" value="WD REPEAT DOMAIN 5B"/>
    <property type="match status" value="1"/>
</dbReference>
<feature type="repeat" description="WD" evidence="3">
    <location>
        <begin position="59"/>
        <end position="93"/>
    </location>
</feature>
<evidence type="ECO:0000256" key="4">
    <source>
        <dbReference type="SAM" id="MobiDB-lite"/>
    </source>
</evidence>
<dbReference type="PANTHER" id="PTHR22847">
    <property type="entry name" value="WD40 REPEAT PROTEIN"/>
    <property type="match status" value="1"/>
</dbReference>
<dbReference type="RefSeq" id="WP_179462974.1">
    <property type="nucleotide sequence ID" value="NZ_JACBZX010000001.1"/>
</dbReference>
<organism evidence="5 6">
    <name type="scientific">Janibacter alkaliphilus</name>
    <dbReference type="NCBI Taxonomy" id="1069963"/>
    <lineage>
        <taxon>Bacteria</taxon>
        <taxon>Bacillati</taxon>
        <taxon>Actinomycetota</taxon>
        <taxon>Actinomycetes</taxon>
        <taxon>Micrococcales</taxon>
        <taxon>Intrasporangiaceae</taxon>
        <taxon>Janibacter</taxon>
    </lineage>
</organism>
<evidence type="ECO:0000256" key="2">
    <source>
        <dbReference type="ARBA" id="ARBA00022737"/>
    </source>
</evidence>
<dbReference type="InterPro" id="IPR001680">
    <property type="entry name" value="WD40_rpt"/>
</dbReference>
<accession>A0A852XGF5</accession>